<dbReference type="InterPro" id="IPR035906">
    <property type="entry name" value="MetI-like_sf"/>
</dbReference>
<feature type="transmembrane region" description="Helical" evidence="7">
    <location>
        <begin position="37"/>
        <end position="57"/>
    </location>
</feature>
<evidence type="ECO:0000256" key="4">
    <source>
        <dbReference type="ARBA" id="ARBA00022692"/>
    </source>
</evidence>
<keyword evidence="5 7" id="KW-1133">Transmembrane helix</keyword>
<feature type="transmembrane region" description="Helical" evidence="7">
    <location>
        <begin position="117"/>
        <end position="138"/>
    </location>
</feature>
<dbReference type="CDD" id="cd06261">
    <property type="entry name" value="TM_PBP2"/>
    <property type="match status" value="1"/>
</dbReference>
<evidence type="ECO:0000256" key="1">
    <source>
        <dbReference type="ARBA" id="ARBA00004651"/>
    </source>
</evidence>
<gene>
    <name evidence="9" type="ORF">PAT3040_02182</name>
</gene>
<comment type="subcellular location">
    <subcellularLocation>
        <location evidence="1 7">Cell membrane</location>
        <topology evidence="1 7">Multi-pass membrane protein</topology>
    </subcellularLocation>
</comment>
<comment type="caution">
    <text evidence="9">The sequence shown here is derived from an EMBL/GenBank/DDBJ whole genome shotgun (WGS) entry which is preliminary data.</text>
</comment>
<dbReference type="Proteomes" id="UP000245202">
    <property type="component" value="Unassembled WGS sequence"/>
</dbReference>
<dbReference type="GO" id="GO:0005886">
    <property type="term" value="C:plasma membrane"/>
    <property type="evidence" value="ECO:0007669"/>
    <property type="project" value="UniProtKB-SubCell"/>
</dbReference>
<name>A0A2R5ELT1_9BACL</name>
<dbReference type="SUPFAM" id="SSF161098">
    <property type="entry name" value="MetI-like"/>
    <property type="match status" value="1"/>
</dbReference>
<proteinExistence type="inferred from homology"/>
<keyword evidence="2 7" id="KW-0813">Transport</keyword>
<evidence type="ECO:0000256" key="2">
    <source>
        <dbReference type="ARBA" id="ARBA00022448"/>
    </source>
</evidence>
<feature type="domain" description="ABC transmembrane type-1" evidence="8">
    <location>
        <begin position="1"/>
        <end position="194"/>
    </location>
</feature>
<dbReference type="PANTHER" id="PTHR43744">
    <property type="entry name" value="ABC TRANSPORTER PERMEASE PROTEIN MG189-RELATED-RELATED"/>
    <property type="match status" value="1"/>
</dbReference>
<dbReference type="InterPro" id="IPR000515">
    <property type="entry name" value="MetI-like"/>
</dbReference>
<keyword evidence="6 7" id="KW-0472">Membrane</keyword>
<dbReference type="Gene3D" id="1.10.3720.10">
    <property type="entry name" value="MetI-like"/>
    <property type="match status" value="1"/>
</dbReference>
<keyword evidence="3" id="KW-1003">Cell membrane</keyword>
<feature type="transmembrane region" description="Helical" evidence="7">
    <location>
        <begin position="6"/>
        <end position="25"/>
    </location>
</feature>
<comment type="similarity">
    <text evidence="7">Belongs to the binding-protein-dependent transport system permease family.</text>
</comment>
<sequence length="209" mass="23168">MLNTVYYVGLSLFISLTLAVVNAYAFTKMEWKLRNIVWSLIMLSLFLPGINILVPQYTLMRALDLTNSLNGLVLLASLPLGAFELLLLGSFMRSLPKELEESAFIDGATIFQVVRKIIVPLAMPGLVTIGIFKFVALYNDFLGPFILLSDPDKYTVSVNMYAANAMMEYKSDWVTLLAGLVITVIPTIIVYMLFQRKIIEGATLGGVKG</sequence>
<dbReference type="PANTHER" id="PTHR43744:SF8">
    <property type="entry name" value="SN-GLYCEROL-3-PHOSPHATE TRANSPORT SYSTEM PERMEASE PROTEIN UGPE"/>
    <property type="match status" value="1"/>
</dbReference>
<reference evidence="9 10" key="1">
    <citation type="submission" date="2017-08" db="EMBL/GenBank/DDBJ databases">
        <title>Substantial Increase in Enzyme Production by Combined Drug-Resistance Mutations in Paenibacillus agaridevorans.</title>
        <authorList>
            <person name="Tanaka Y."/>
            <person name="Funane K."/>
            <person name="Hosaka T."/>
            <person name="Shiwa Y."/>
            <person name="Fujita N."/>
            <person name="Miyazaki T."/>
            <person name="Yoshikawa H."/>
            <person name="Murakami K."/>
            <person name="Kasahara K."/>
            <person name="Inaoka T."/>
            <person name="Hiraga Y."/>
            <person name="Ochi K."/>
        </authorList>
    </citation>
    <scope>NUCLEOTIDE SEQUENCE [LARGE SCALE GENOMIC DNA]</scope>
    <source>
        <strain evidence="9 10">T-3040</strain>
    </source>
</reference>
<organism evidence="9 10">
    <name type="scientific">Paenibacillus agaridevorans</name>
    <dbReference type="NCBI Taxonomy" id="171404"/>
    <lineage>
        <taxon>Bacteria</taxon>
        <taxon>Bacillati</taxon>
        <taxon>Bacillota</taxon>
        <taxon>Bacilli</taxon>
        <taxon>Bacillales</taxon>
        <taxon>Paenibacillaceae</taxon>
        <taxon>Paenibacillus</taxon>
    </lineage>
</organism>
<dbReference type="PROSITE" id="PS50928">
    <property type="entry name" value="ABC_TM1"/>
    <property type="match status" value="1"/>
</dbReference>
<evidence type="ECO:0000256" key="3">
    <source>
        <dbReference type="ARBA" id="ARBA00022475"/>
    </source>
</evidence>
<protein>
    <submittedName>
        <fullName evidence="9">Putative ABC transporter permease</fullName>
    </submittedName>
</protein>
<dbReference type="EMBL" id="BDQX01000099">
    <property type="protein sequence ID" value="GBG07626.1"/>
    <property type="molecule type" value="Genomic_DNA"/>
</dbReference>
<evidence type="ECO:0000256" key="6">
    <source>
        <dbReference type="ARBA" id="ARBA00023136"/>
    </source>
</evidence>
<feature type="transmembrane region" description="Helical" evidence="7">
    <location>
        <begin position="173"/>
        <end position="194"/>
    </location>
</feature>
<feature type="transmembrane region" description="Helical" evidence="7">
    <location>
        <begin position="69"/>
        <end position="88"/>
    </location>
</feature>
<evidence type="ECO:0000313" key="9">
    <source>
        <dbReference type="EMBL" id="GBG07626.1"/>
    </source>
</evidence>
<accession>A0A2R5ELT1</accession>
<evidence type="ECO:0000256" key="7">
    <source>
        <dbReference type="RuleBase" id="RU363032"/>
    </source>
</evidence>
<dbReference type="Pfam" id="PF00528">
    <property type="entry name" value="BPD_transp_1"/>
    <property type="match status" value="1"/>
</dbReference>
<dbReference type="AlphaFoldDB" id="A0A2R5ELT1"/>
<dbReference type="GO" id="GO:0055085">
    <property type="term" value="P:transmembrane transport"/>
    <property type="evidence" value="ECO:0007669"/>
    <property type="project" value="InterPro"/>
</dbReference>
<evidence type="ECO:0000313" key="10">
    <source>
        <dbReference type="Proteomes" id="UP000245202"/>
    </source>
</evidence>
<evidence type="ECO:0000259" key="8">
    <source>
        <dbReference type="PROSITE" id="PS50928"/>
    </source>
</evidence>
<keyword evidence="4 7" id="KW-0812">Transmembrane</keyword>
<keyword evidence="10" id="KW-1185">Reference proteome</keyword>
<evidence type="ECO:0000256" key="5">
    <source>
        <dbReference type="ARBA" id="ARBA00022989"/>
    </source>
</evidence>